<dbReference type="PANTHER" id="PTHR42770">
    <property type="entry name" value="AMINO ACID TRANSPORTER-RELATED"/>
    <property type="match status" value="1"/>
</dbReference>
<reference evidence="7" key="1">
    <citation type="journal article" date="2014" name="Int. J. Syst. Evol. Microbiol.">
        <title>Complete genome sequence of Corynebacterium casei LMG S-19264T (=DSM 44701T), isolated from a smear-ripened cheese.</title>
        <authorList>
            <consortium name="US DOE Joint Genome Institute (JGI-PGF)"/>
            <person name="Walter F."/>
            <person name="Albersmeier A."/>
            <person name="Kalinowski J."/>
            <person name="Ruckert C."/>
        </authorList>
    </citation>
    <scope>NUCLEOTIDE SEQUENCE</scope>
    <source>
        <strain evidence="7">KCTC 32337</strain>
    </source>
</reference>
<dbReference type="EMBL" id="BMZC01000016">
    <property type="protein sequence ID" value="GGZ79879.1"/>
    <property type="molecule type" value="Genomic_DNA"/>
</dbReference>
<dbReference type="Proteomes" id="UP000622604">
    <property type="component" value="Unassembled WGS sequence"/>
</dbReference>
<protein>
    <recommendedName>
        <fullName evidence="9">Amino acid permease/ SLC12A domain-containing protein</fullName>
    </recommendedName>
</protein>
<evidence type="ECO:0000256" key="3">
    <source>
        <dbReference type="ARBA" id="ARBA00022692"/>
    </source>
</evidence>
<keyword evidence="2" id="KW-1003">Cell membrane</keyword>
<feature type="transmembrane region" description="Helical" evidence="6">
    <location>
        <begin position="16"/>
        <end position="35"/>
    </location>
</feature>
<reference evidence="7" key="2">
    <citation type="submission" date="2020-09" db="EMBL/GenBank/DDBJ databases">
        <authorList>
            <person name="Sun Q."/>
            <person name="Kim S."/>
        </authorList>
    </citation>
    <scope>NUCLEOTIDE SEQUENCE</scope>
    <source>
        <strain evidence="7">KCTC 32337</strain>
    </source>
</reference>
<keyword evidence="4 6" id="KW-1133">Transmembrane helix</keyword>
<evidence type="ECO:0000256" key="1">
    <source>
        <dbReference type="ARBA" id="ARBA00004651"/>
    </source>
</evidence>
<organism evidence="7 8">
    <name type="scientific">Paraglaciecola chathamensis</name>
    <dbReference type="NCBI Taxonomy" id="368405"/>
    <lineage>
        <taxon>Bacteria</taxon>
        <taxon>Pseudomonadati</taxon>
        <taxon>Pseudomonadota</taxon>
        <taxon>Gammaproteobacteria</taxon>
        <taxon>Alteromonadales</taxon>
        <taxon>Alteromonadaceae</taxon>
        <taxon>Paraglaciecola</taxon>
    </lineage>
</organism>
<name>A0A8H9IJ73_9ALTE</name>
<keyword evidence="3 6" id="KW-0812">Transmembrane</keyword>
<evidence type="ECO:0000256" key="2">
    <source>
        <dbReference type="ARBA" id="ARBA00022475"/>
    </source>
</evidence>
<feature type="transmembrane region" description="Helical" evidence="6">
    <location>
        <begin position="86"/>
        <end position="112"/>
    </location>
</feature>
<comment type="subcellular location">
    <subcellularLocation>
        <location evidence="1">Cell membrane</location>
        <topology evidence="1">Multi-pass membrane protein</topology>
    </subcellularLocation>
</comment>
<dbReference type="AlphaFoldDB" id="A0A8H9IJ73"/>
<gene>
    <name evidence="7" type="ORF">GCM10011274_42260</name>
</gene>
<accession>A0A8H9IJ73</accession>
<dbReference type="Pfam" id="PF13520">
    <property type="entry name" value="AA_permease_2"/>
    <property type="match status" value="1"/>
</dbReference>
<dbReference type="GO" id="GO:0022857">
    <property type="term" value="F:transmembrane transporter activity"/>
    <property type="evidence" value="ECO:0007669"/>
    <property type="project" value="InterPro"/>
</dbReference>
<evidence type="ECO:0000313" key="8">
    <source>
        <dbReference type="Proteomes" id="UP000622604"/>
    </source>
</evidence>
<evidence type="ECO:0000313" key="7">
    <source>
        <dbReference type="EMBL" id="GGZ79879.1"/>
    </source>
</evidence>
<evidence type="ECO:0000256" key="4">
    <source>
        <dbReference type="ARBA" id="ARBA00022989"/>
    </source>
</evidence>
<dbReference type="InterPro" id="IPR050367">
    <property type="entry name" value="APC_superfamily"/>
</dbReference>
<dbReference type="Gene3D" id="1.20.1740.10">
    <property type="entry name" value="Amino acid/polyamine transporter I"/>
    <property type="match status" value="1"/>
</dbReference>
<sequence>MLFTIFVLAGARRTNWLNVVLVTISVLGLTVFVGLAFSQQPAYDANDVSTSSSSLLYASALMFVAFTGYGRIATMGEEIKDPRRNIPRAVVITLVVITIIYLAVGMATLHVSNPQELSRKDFNIARLLEDNPFQVVIVVGGMSAMCGVVINLILGVSRVFMAMGRRRDLPEQLSVLDEAGNSAPTATWVTFLLM</sequence>
<keyword evidence="5 6" id="KW-0472">Membrane</keyword>
<dbReference type="GO" id="GO:0005886">
    <property type="term" value="C:plasma membrane"/>
    <property type="evidence" value="ECO:0007669"/>
    <property type="project" value="UniProtKB-SubCell"/>
</dbReference>
<comment type="caution">
    <text evidence="7">The sequence shown here is derived from an EMBL/GenBank/DDBJ whole genome shotgun (WGS) entry which is preliminary data.</text>
</comment>
<evidence type="ECO:0008006" key="9">
    <source>
        <dbReference type="Google" id="ProtNLM"/>
    </source>
</evidence>
<dbReference type="PANTHER" id="PTHR42770:SF7">
    <property type="entry name" value="MEMBRANE PROTEIN"/>
    <property type="match status" value="1"/>
</dbReference>
<evidence type="ECO:0000256" key="5">
    <source>
        <dbReference type="ARBA" id="ARBA00023136"/>
    </source>
</evidence>
<dbReference type="InterPro" id="IPR002293">
    <property type="entry name" value="AA/rel_permease1"/>
</dbReference>
<feature type="transmembrane region" description="Helical" evidence="6">
    <location>
        <begin position="132"/>
        <end position="157"/>
    </location>
</feature>
<feature type="transmembrane region" description="Helical" evidence="6">
    <location>
        <begin position="55"/>
        <end position="74"/>
    </location>
</feature>
<proteinExistence type="predicted"/>
<evidence type="ECO:0000256" key="6">
    <source>
        <dbReference type="SAM" id="Phobius"/>
    </source>
</evidence>